<accession>A0ABV6LE61</accession>
<dbReference type="InterPro" id="IPR035287">
    <property type="entry name" value="DUF5362"/>
</dbReference>
<dbReference type="Proteomes" id="UP001589828">
    <property type="component" value="Unassembled WGS sequence"/>
</dbReference>
<keyword evidence="3" id="KW-1185">Reference proteome</keyword>
<dbReference type="EMBL" id="JBHLTS010000075">
    <property type="protein sequence ID" value="MFC0517728.1"/>
    <property type="molecule type" value="Genomic_DNA"/>
</dbReference>
<keyword evidence="1" id="KW-0812">Transmembrane</keyword>
<sequence length="164" mass="17717">METTEEINKSPLAPDNNLILTPEAQSYLLSAGKWASFLGILGFIFCGLYLLFALSIGSIMTKVAEMQPYNPAAAAMIGMGGGITVFYVLTDVLYFFFALYLYQFAIKIKAGINFSDPTHVTTGLRKLNSFFKLWGIVTIVAIALGVLGLVCIVAFAATIGNAMH</sequence>
<gene>
    <name evidence="2" type="ORF">ACFFGT_26180</name>
</gene>
<evidence type="ECO:0000313" key="3">
    <source>
        <dbReference type="Proteomes" id="UP001589828"/>
    </source>
</evidence>
<comment type="caution">
    <text evidence="2">The sequence shown here is derived from an EMBL/GenBank/DDBJ whole genome shotgun (WGS) entry which is preliminary data.</text>
</comment>
<keyword evidence="1" id="KW-1133">Transmembrane helix</keyword>
<protein>
    <submittedName>
        <fullName evidence="2">DUF5362 family protein</fullName>
    </submittedName>
</protein>
<proteinExistence type="predicted"/>
<keyword evidence="1" id="KW-0472">Membrane</keyword>
<reference evidence="2 3" key="1">
    <citation type="submission" date="2024-09" db="EMBL/GenBank/DDBJ databases">
        <authorList>
            <person name="Sun Q."/>
            <person name="Mori K."/>
        </authorList>
    </citation>
    <scope>NUCLEOTIDE SEQUENCE [LARGE SCALE GENOMIC DNA]</scope>
    <source>
        <strain evidence="2 3">NCAIM B.02415</strain>
    </source>
</reference>
<evidence type="ECO:0000256" key="1">
    <source>
        <dbReference type="SAM" id="Phobius"/>
    </source>
</evidence>
<feature type="transmembrane region" description="Helical" evidence="1">
    <location>
        <begin position="34"/>
        <end position="57"/>
    </location>
</feature>
<evidence type="ECO:0000313" key="2">
    <source>
        <dbReference type="EMBL" id="MFC0517728.1"/>
    </source>
</evidence>
<dbReference type="RefSeq" id="WP_377025466.1">
    <property type="nucleotide sequence ID" value="NZ_JBHLTS010000075.1"/>
</dbReference>
<feature type="transmembrane region" description="Helical" evidence="1">
    <location>
        <begin position="133"/>
        <end position="159"/>
    </location>
</feature>
<name>A0ABV6LE61_9SPHI</name>
<dbReference type="Pfam" id="PF17319">
    <property type="entry name" value="DUF5362"/>
    <property type="match status" value="1"/>
</dbReference>
<organism evidence="2 3">
    <name type="scientific">Mucilaginibacter angelicae</name>
    <dbReference type="NCBI Taxonomy" id="869718"/>
    <lineage>
        <taxon>Bacteria</taxon>
        <taxon>Pseudomonadati</taxon>
        <taxon>Bacteroidota</taxon>
        <taxon>Sphingobacteriia</taxon>
        <taxon>Sphingobacteriales</taxon>
        <taxon>Sphingobacteriaceae</taxon>
        <taxon>Mucilaginibacter</taxon>
    </lineage>
</organism>